<evidence type="ECO:0000259" key="3">
    <source>
        <dbReference type="PROSITE" id="PS51258"/>
    </source>
</evidence>
<dbReference type="OrthoDB" id="2015333at2759"/>
<dbReference type="Pfam" id="PF06292">
    <property type="entry name" value="MUN"/>
    <property type="match status" value="1"/>
</dbReference>
<sequence>MERSSGRSSAASRRNHPQSARETMRRNISQAKRSQISGQEAYIYALRVAYLHYLLQPRQKRVQHVANISKPIQRSSTSINDMVKDFSLIRDHKSTKFPSGFMAALDKRITGVLVGQEKMPEYKDALIKRTFATFLNEFKNPTFRKNMEKDRKVEDLLLIFFSKATSELQKGKTADDDGWKLMVDRHVALFVRLISSTLAHNDWTRDRPELTTRLKSLETKLLQHDSDLADSSQRNGGQGGTSVEVEVPRSYDVKDMPLVIRVCRIFAQPTMQAQNDINAHREEWTEKEALKDLKLYQTHMMLNDRVTLSSDDFDLDESYELWRKTEISELSQMMLALIQSDPSLAKASSGANAASYHTPTLSQNDSGRHPASENQSAYLADQAIDMSGLNLDDTSPRDSGNGSVDASQTDFTFMPPEVRLYFRAVLKAALTHDLEDEDLQQSADAEDAPAMKLISSQSAELLNEIALRWRVPSFSRMVLFLDVIREKFQSSEIPLSTVEAAFEFVREATPEPKKNNSKSATLLIQAGLYDRHKWTLVDFSAMQTILSSLHDALRRELFEVFQHCYENKPPSIGEVMYALDKIVYEDPSFWKNEEDLDAFAQMMSDRLKEKAREKYHDLLATHVPDDSASWEFFNVIKLGQAVTGLCQKVQKRYRKNPSIMGVQPLTVLVEEILPSFSSDAKELVGRIMELCRSRGEEVPVQDGFELYKELVDIRTVYAQALPGRAFGFHIEGLLQDFVWRWIEMTDNKLLDWVEGAVAHDEFQVRQDASAAQRGEAPSDDERHSQSAVDVYRIFNQSIDQIIQLSWDDDLQYAKFMTAISKSIGKGVAKYCELLEVKFAKEMDRQTPEQEARAQQTQKEKWLAVARDVWATGGQGPKIEPFQFWPESFVKINNIEYATLQLDKLEQEMNVDACVAAIQKYDPPPPPNVRKRGQVNKFMFTIKIIEAEDLKAGDMNGLSDPYVVLGDEYQKRLAKTRTVYQSLNPRWDETVDILTTGPLNIIATVWDWDTLGDHDCLGRTSLKLDPNHFNDYLPREYWLDLDSQGRVLVRVTMEGERDDIQFYFGKAFRTLKRTERDMTRKITDKLSAYIQQCLSRRTLRALTTTSTAGAVAGVTLNSMRGYFSKVSGRPMSVAVPTAAAPSGAGANIAESATNALKPLLQYFDDNFAILKQTLTDSAMILVMTRLWKEVLVTIEGLLVPPLSDKLSAQRPLTTSEVDVVYRWLQILFDFFLAFDPEAGVADGVPQDILKSPKYHDLQNLNFFYFESTDNLIRTSEAMASATAARQQETAARLNRLSAPAHLGGMAGIAPGLGGGLGTARRSKSIFQSRNLGTIKKVKEEKRKEAQADPNDDMLLRILRMRPEAERYLRDRSRQKERLAAAAAAEAIVRQSLQASKRGDGPGAGGAGGQGRSGQAGPGRGALGRVYGTIRE</sequence>
<feature type="domain" description="C2" evidence="2">
    <location>
        <begin position="920"/>
        <end position="1038"/>
    </location>
</feature>
<evidence type="ECO:0000259" key="2">
    <source>
        <dbReference type="PROSITE" id="PS50004"/>
    </source>
</evidence>
<dbReference type="CDD" id="cd04043">
    <property type="entry name" value="C2_Munc13_fungal"/>
    <property type="match status" value="1"/>
</dbReference>
<accession>A0A0F4GC81</accession>
<name>A0A0F4GC81_9PEZI</name>
<dbReference type="Gene3D" id="1.10.357.50">
    <property type="match status" value="1"/>
</dbReference>
<dbReference type="EMBL" id="LAFY01004132">
    <property type="protein sequence ID" value="KJX94622.1"/>
    <property type="molecule type" value="Genomic_DNA"/>
</dbReference>
<dbReference type="SMART" id="SM00239">
    <property type="entry name" value="C2"/>
    <property type="match status" value="1"/>
</dbReference>
<feature type="region of interest" description="Disordered" evidence="1">
    <location>
        <begin position="389"/>
        <end position="408"/>
    </location>
</feature>
<dbReference type="Gene3D" id="1.20.58.1100">
    <property type="match status" value="1"/>
</dbReference>
<feature type="region of interest" description="Disordered" evidence="1">
    <location>
        <begin position="1"/>
        <end position="32"/>
    </location>
</feature>
<evidence type="ECO:0000313" key="6">
    <source>
        <dbReference type="Proteomes" id="UP000033647"/>
    </source>
</evidence>
<dbReference type="PROSITE" id="PS51258">
    <property type="entry name" value="MHD1"/>
    <property type="match status" value="1"/>
</dbReference>
<reference evidence="5 6" key="1">
    <citation type="submission" date="2015-03" db="EMBL/GenBank/DDBJ databases">
        <title>RNA-seq based gene annotation and comparative genomics of four Zymoseptoria species reveal species-specific pathogenicity related genes and transposable element activity.</title>
        <authorList>
            <person name="Grandaubert J."/>
            <person name="Bhattacharyya A."/>
            <person name="Stukenbrock E.H."/>
        </authorList>
    </citation>
    <scope>NUCLEOTIDE SEQUENCE [LARGE SCALE GENOMIC DNA]</scope>
    <source>
        <strain evidence="5 6">Zb18110</strain>
    </source>
</reference>
<feature type="compositionally biased region" description="Polar residues" evidence="1">
    <location>
        <begin position="349"/>
        <end position="365"/>
    </location>
</feature>
<feature type="compositionally biased region" description="Polar residues" evidence="1">
    <location>
        <begin position="17"/>
        <end position="32"/>
    </location>
</feature>
<proteinExistence type="predicted"/>
<evidence type="ECO:0000256" key="1">
    <source>
        <dbReference type="SAM" id="MobiDB-lite"/>
    </source>
</evidence>
<feature type="compositionally biased region" description="Low complexity" evidence="1">
    <location>
        <begin position="1"/>
        <end position="12"/>
    </location>
</feature>
<evidence type="ECO:0000313" key="5">
    <source>
        <dbReference type="EMBL" id="KJX94622.1"/>
    </source>
</evidence>
<feature type="compositionally biased region" description="Polar residues" evidence="1">
    <location>
        <begin position="397"/>
        <end position="408"/>
    </location>
</feature>
<feature type="region of interest" description="Disordered" evidence="1">
    <location>
        <begin position="225"/>
        <end position="245"/>
    </location>
</feature>
<dbReference type="InterPro" id="IPR052811">
    <property type="entry name" value="Glucose_resp_signaling"/>
</dbReference>
<dbReference type="SUPFAM" id="SSF49562">
    <property type="entry name" value="C2 domain (Calcium/lipid-binding domain, CaLB)"/>
    <property type="match status" value="1"/>
</dbReference>
<dbReference type="InterPro" id="IPR010439">
    <property type="entry name" value="MUN_dom"/>
</dbReference>
<feature type="domain" description="MHD2" evidence="4">
    <location>
        <begin position="1152"/>
        <end position="1274"/>
    </location>
</feature>
<dbReference type="InterPro" id="IPR014772">
    <property type="entry name" value="Munc13_dom-2"/>
</dbReference>
<feature type="compositionally biased region" description="Gly residues" evidence="1">
    <location>
        <begin position="1399"/>
        <end position="1420"/>
    </location>
</feature>
<feature type="domain" description="MHD1" evidence="3">
    <location>
        <begin position="704"/>
        <end position="834"/>
    </location>
</feature>
<dbReference type="Pfam" id="PF00168">
    <property type="entry name" value="C2"/>
    <property type="match status" value="1"/>
</dbReference>
<comment type="caution">
    <text evidence="5">The sequence shown here is derived from an EMBL/GenBank/DDBJ whole genome shotgun (WGS) entry which is preliminary data.</text>
</comment>
<evidence type="ECO:0000259" key="4">
    <source>
        <dbReference type="PROSITE" id="PS51259"/>
    </source>
</evidence>
<dbReference type="Gene3D" id="2.60.40.150">
    <property type="entry name" value="C2 domain"/>
    <property type="match status" value="1"/>
</dbReference>
<dbReference type="InterPro" id="IPR035892">
    <property type="entry name" value="C2_domain_sf"/>
</dbReference>
<keyword evidence="6" id="KW-1185">Reference proteome</keyword>
<dbReference type="STRING" id="1047168.A0A0F4GC81"/>
<dbReference type="Proteomes" id="UP000033647">
    <property type="component" value="Unassembled WGS sequence"/>
</dbReference>
<organism evidence="5 6">
    <name type="scientific">Zymoseptoria brevis</name>
    <dbReference type="NCBI Taxonomy" id="1047168"/>
    <lineage>
        <taxon>Eukaryota</taxon>
        <taxon>Fungi</taxon>
        <taxon>Dikarya</taxon>
        <taxon>Ascomycota</taxon>
        <taxon>Pezizomycotina</taxon>
        <taxon>Dothideomycetes</taxon>
        <taxon>Dothideomycetidae</taxon>
        <taxon>Mycosphaerellales</taxon>
        <taxon>Mycosphaerellaceae</taxon>
        <taxon>Zymoseptoria</taxon>
    </lineage>
</organism>
<feature type="region of interest" description="Disordered" evidence="1">
    <location>
        <begin position="1390"/>
        <end position="1430"/>
    </location>
</feature>
<feature type="region of interest" description="Disordered" evidence="1">
    <location>
        <begin position="349"/>
        <end position="374"/>
    </location>
</feature>
<gene>
    <name evidence="5" type="ORF">TI39_contig4173g00049</name>
</gene>
<dbReference type="PANTHER" id="PTHR47263:SF1">
    <property type="entry name" value="C2 DOMAIN PROTEIN (AFU_ORTHOLOGUE AFUA_7G02350)"/>
    <property type="match status" value="1"/>
</dbReference>
<dbReference type="PROSITE" id="PS51259">
    <property type="entry name" value="MHD2"/>
    <property type="match status" value="1"/>
</dbReference>
<dbReference type="InterPro" id="IPR014770">
    <property type="entry name" value="Munc13_1"/>
</dbReference>
<protein>
    <submittedName>
        <fullName evidence="5">C2 domain containing protein</fullName>
    </submittedName>
</protein>
<dbReference type="InterPro" id="IPR000008">
    <property type="entry name" value="C2_dom"/>
</dbReference>
<dbReference type="PROSITE" id="PS50004">
    <property type="entry name" value="C2"/>
    <property type="match status" value="1"/>
</dbReference>
<dbReference type="PANTHER" id="PTHR47263">
    <property type="entry name" value="ADENYLATE CYCLASE ACTIVATION PROTEIN GIT1"/>
    <property type="match status" value="1"/>
</dbReference>